<evidence type="ECO:0000313" key="3">
    <source>
        <dbReference type="EMBL" id="MDO1449325.1"/>
    </source>
</evidence>
<gene>
    <name evidence="3" type="ORF">Q0590_23825</name>
</gene>
<dbReference type="Pfam" id="PF01272">
    <property type="entry name" value="GreA_GreB"/>
    <property type="match status" value="1"/>
</dbReference>
<sequence length="172" mass="18653">MSRAFVKEDDSGEPPIIPPRAALPPGTPNYVTPQGLQMLRAEVGQLEMERTAIEANRQDEPERRRQLLIINGRLSALTERLASARLVEPLSESADQVRFGVTVTLRTKSGGKPGTIRQFTIVGVDEASVPDGRISFVSPLARSIMGATLGQNIALRMGPVTETVEIADICYS</sequence>
<feature type="region of interest" description="Disordered" evidence="1">
    <location>
        <begin position="1"/>
        <end position="29"/>
    </location>
</feature>
<dbReference type="InterPro" id="IPR036953">
    <property type="entry name" value="GreA/GreB_C_sf"/>
</dbReference>
<name>A0ABT8RB83_9BACT</name>
<feature type="domain" description="Transcription elongation factor GreA/GreB C-terminal" evidence="2">
    <location>
        <begin position="93"/>
        <end position="170"/>
    </location>
</feature>
<feature type="compositionally biased region" description="Pro residues" evidence="1">
    <location>
        <begin position="15"/>
        <end position="27"/>
    </location>
</feature>
<dbReference type="PANTHER" id="PTHR30437">
    <property type="entry name" value="TRANSCRIPTION ELONGATION FACTOR GREA"/>
    <property type="match status" value="1"/>
</dbReference>
<dbReference type="Proteomes" id="UP001168528">
    <property type="component" value="Unassembled WGS sequence"/>
</dbReference>
<evidence type="ECO:0000256" key="1">
    <source>
        <dbReference type="SAM" id="MobiDB-lite"/>
    </source>
</evidence>
<dbReference type="Gene3D" id="3.10.50.30">
    <property type="entry name" value="Transcription elongation factor, GreA/GreB, C-terminal domain"/>
    <property type="match status" value="1"/>
</dbReference>
<organism evidence="3 4">
    <name type="scientific">Rhodocytophaga aerolata</name>
    <dbReference type="NCBI Taxonomy" id="455078"/>
    <lineage>
        <taxon>Bacteria</taxon>
        <taxon>Pseudomonadati</taxon>
        <taxon>Bacteroidota</taxon>
        <taxon>Cytophagia</taxon>
        <taxon>Cytophagales</taxon>
        <taxon>Rhodocytophagaceae</taxon>
        <taxon>Rhodocytophaga</taxon>
    </lineage>
</organism>
<dbReference type="PIRSF" id="PIRSF006092">
    <property type="entry name" value="GreA_GreB"/>
    <property type="match status" value="1"/>
</dbReference>
<dbReference type="GO" id="GO:0003746">
    <property type="term" value="F:translation elongation factor activity"/>
    <property type="evidence" value="ECO:0007669"/>
    <property type="project" value="UniProtKB-KW"/>
</dbReference>
<dbReference type="InterPro" id="IPR001437">
    <property type="entry name" value="Tscrpt_elong_fac_GreA/B_C"/>
</dbReference>
<proteinExistence type="predicted"/>
<reference evidence="3" key="1">
    <citation type="submission" date="2023-07" db="EMBL/GenBank/DDBJ databases">
        <title>The genome sequence of Rhodocytophaga aerolata KACC 12507.</title>
        <authorList>
            <person name="Zhang X."/>
        </authorList>
    </citation>
    <scope>NUCLEOTIDE SEQUENCE</scope>
    <source>
        <strain evidence="3">KACC 12507</strain>
    </source>
</reference>
<comment type="caution">
    <text evidence="3">The sequence shown here is derived from an EMBL/GenBank/DDBJ whole genome shotgun (WGS) entry which is preliminary data.</text>
</comment>
<dbReference type="EMBL" id="JAUKPO010000018">
    <property type="protein sequence ID" value="MDO1449325.1"/>
    <property type="molecule type" value="Genomic_DNA"/>
</dbReference>
<dbReference type="PANTHER" id="PTHR30437:SF6">
    <property type="entry name" value="TRANSCRIPTION ELONGATION FACTOR GREB"/>
    <property type="match status" value="1"/>
</dbReference>
<evidence type="ECO:0000259" key="2">
    <source>
        <dbReference type="Pfam" id="PF01272"/>
    </source>
</evidence>
<dbReference type="InterPro" id="IPR023459">
    <property type="entry name" value="Tscrpt_elong_fac_GreA/B_fam"/>
</dbReference>
<keyword evidence="3" id="KW-0251">Elongation factor</keyword>
<keyword evidence="4" id="KW-1185">Reference proteome</keyword>
<dbReference type="SUPFAM" id="SSF54534">
    <property type="entry name" value="FKBP-like"/>
    <property type="match status" value="1"/>
</dbReference>
<protein>
    <submittedName>
        <fullName evidence="3">GreA/GreB family elongation factor</fullName>
    </submittedName>
</protein>
<evidence type="ECO:0000313" key="4">
    <source>
        <dbReference type="Proteomes" id="UP001168528"/>
    </source>
</evidence>
<accession>A0ABT8RB83</accession>
<dbReference type="RefSeq" id="WP_302040127.1">
    <property type="nucleotide sequence ID" value="NZ_JAUKPO010000018.1"/>
</dbReference>
<keyword evidence="3" id="KW-0648">Protein biosynthesis</keyword>